<feature type="transmembrane region" description="Helical" evidence="1">
    <location>
        <begin position="31"/>
        <end position="58"/>
    </location>
</feature>
<evidence type="ECO:0000313" key="2">
    <source>
        <dbReference type="EMBL" id="KAL3528064.1"/>
    </source>
</evidence>
<reference evidence="2 3" key="1">
    <citation type="submission" date="2024-11" db="EMBL/GenBank/DDBJ databases">
        <title>A near-complete genome assembly of Cinchona calisaya.</title>
        <authorList>
            <person name="Lian D.C."/>
            <person name="Zhao X.W."/>
            <person name="Wei L."/>
        </authorList>
    </citation>
    <scope>NUCLEOTIDE SEQUENCE [LARGE SCALE GENOMIC DNA]</scope>
    <source>
        <tissue evidence="2">Nenye</tissue>
    </source>
</reference>
<keyword evidence="3" id="KW-1185">Reference proteome</keyword>
<protein>
    <submittedName>
        <fullName evidence="2">Uncharacterized protein</fullName>
    </submittedName>
</protein>
<evidence type="ECO:0000256" key="1">
    <source>
        <dbReference type="SAM" id="Phobius"/>
    </source>
</evidence>
<evidence type="ECO:0000313" key="3">
    <source>
        <dbReference type="Proteomes" id="UP001630127"/>
    </source>
</evidence>
<dbReference type="AlphaFoldDB" id="A0ABD3AA12"/>
<organism evidence="2 3">
    <name type="scientific">Cinchona calisaya</name>
    <dbReference type="NCBI Taxonomy" id="153742"/>
    <lineage>
        <taxon>Eukaryota</taxon>
        <taxon>Viridiplantae</taxon>
        <taxon>Streptophyta</taxon>
        <taxon>Embryophyta</taxon>
        <taxon>Tracheophyta</taxon>
        <taxon>Spermatophyta</taxon>
        <taxon>Magnoliopsida</taxon>
        <taxon>eudicotyledons</taxon>
        <taxon>Gunneridae</taxon>
        <taxon>Pentapetalae</taxon>
        <taxon>asterids</taxon>
        <taxon>lamiids</taxon>
        <taxon>Gentianales</taxon>
        <taxon>Rubiaceae</taxon>
        <taxon>Cinchonoideae</taxon>
        <taxon>Cinchoneae</taxon>
        <taxon>Cinchona</taxon>
    </lineage>
</organism>
<comment type="caution">
    <text evidence="2">The sequence shown here is derived from an EMBL/GenBank/DDBJ whole genome shotgun (WGS) entry which is preliminary data.</text>
</comment>
<name>A0ABD3AA12_9GENT</name>
<sequence length="151" mass="17248">MVIIDLEVLIQGAPSSKISLEKLSQYVVTPFNAFCLHVSFFLMLILTSHLSFFLILSFQFDDHEQPMKFVDDTLEEMEVSVTWPRKFDVLSNVIHSSSNANLTKNFEDKWNDSTKSQTGTQMEKTTMAQRTLPIQTTSLGEQPLKIFKPPT</sequence>
<dbReference type="EMBL" id="JBJUIK010000005">
    <property type="protein sequence ID" value="KAL3528064.1"/>
    <property type="molecule type" value="Genomic_DNA"/>
</dbReference>
<proteinExistence type="predicted"/>
<keyword evidence="1" id="KW-1133">Transmembrane helix</keyword>
<accession>A0ABD3AA12</accession>
<dbReference type="Proteomes" id="UP001630127">
    <property type="component" value="Unassembled WGS sequence"/>
</dbReference>
<gene>
    <name evidence="2" type="ORF">ACH5RR_012720</name>
</gene>
<keyword evidence="1" id="KW-0812">Transmembrane</keyword>
<keyword evidence="1" id="KW-0472">Membrane</keyword>